<sequence length="265" mass="27398">MTRTIPRRSETRSGAAYLAEGAGEPLVLLHGVGLRAEAWAAQMAGLSERHRVIALDLPGHGGSAPLAEAATLPDFVAWCADALDALGLGRVNLAGHSMGALIAGGVAATRPDRLSRVALLCGVRNRTPRAAAAVRARAAALRAGDRDPLGPLARWFGADTAQPAYALVRDWLEQVDARGYATAYSAFATGDAVYADVWPGVKQPALFLTGALDANSTPAMAAEMASAAPRGRAVVIAGHGHMAPMTAPGAVNRALSAWLAEETER</sequence>
<proteinExistence type="predicted"/>
<dbReference type="PANTHER" id="PTHR43798">
    <property type="entry name" value="MONOACYLGLYCEROL LIPASE"/>
    <property type="match status" value="1"/>
</dbReference>
<dbReference type="Pfam" id="PF12697">
    <property type="entry name" value="Abhydrolase_6"/>
    <property type="match status" value="1"/>
</dbReference>
<gene>
    <name evidence="2" type="ORF">DI556_08565</name>
</gene>
<evidence type="ECO:0000259" key="1">
    <source>
        <dbReference type="Pfam" id="PF12697"/>
    </source>
</evidence>
<dbReference type="Proteomes" id="UP000249185">
    <property type="component" value="Unassembled WGS sequence"/>
</dbReference>
<evidence type="ECO:0000313" key="3">
    <source>
        <dbReference type="Proteomes" id="UP000249185"/>
    </source>
</evidence>
<keyword evidence="2" id="KW-0378">Hydrolase</keyword>
<dbReference type="PRINTS" id="PR00111">
    <property type="entry name" value="ABHYDROLASE"/>
</dbReference>
<evidence type="ECO:0000313" key="2">
    <source>
        <dbReference type="EMBL" id="PZQ50112.1"/>
    </source>
</evidence>
<accession>A0A2W5N9E7</accession>
<dbReference type="EMBL" id="QFPW01000005">
    <property type="protein sequence ID" value="PZQ50112.1"/>
    <property type="molecule type" value="Genomic_DNA"/>
</dbReference>
<dbReference type="InterPro" id="IPR050266">
    <property type="entry name" value="AB_hydrolase_sf"/>
</dbReference>
<dbReference type="Gene3D" id="3.40.50.1820">
    <property type="entry name" value="alpha/beta hydrolase"/>
    <property type="match status" value="1"/>
</dbReference>
<protein>
    <submittedName>
        <fullName evidence="2">Alpha/beta hydrolase</fullName>
    </submittedName>
</protein>
<comment type="caution">
    <text evidence="2">The sequence shown here is derived from an EMBL/GenBank/DDBJ whole genome shotgun (WGS) entry which is preliminary data.</text>
</comment>
<dbReference type="InterPro" id="IPR029058">
    <property type="entry name" value="AB_hydrolase_fold"/>
</dbReference>
<dbReference type="InterPro" id="IPR000073">
    <property type="entry name" value="AB_hydrolase_1"/>
</dbReference>
<organism evidence="2 3">
    <name type="scientific">Rhodovulum sulfidophilum</name>
    <name type="common">Rhodobacter sulfidophilus</name>
    <dbReference type="NCBI Taxonomy" id="35806"/>
    <lineage>
        <taxon>Bacteria</taxon>
        <taxon>Pseudomonadati</taxon>
        <taxon>Pseudomonadota</taxon>
        <taxon>Alphaproteobacteria</taxon>
        <taxon>Rhodobacterales</taxon>
        <taxon>Paracoccaceae</taxon>
        <taxon>Rhodovulum</taxon>
    </lineage>
</organism>
<name>A0A2W5N9E7_RHOSU</name>
<dbReference type="GO" id="GO:0016787">
    <property type="term" value="F:hydrolase activity"/>
    <property type="evidence" value="ECO:0007669"/>
    <property type="project" value="UniProtKB-KW"/>
</dbReference>
<dbReference type="AlphaFoldDB" id="A0A2W5N9E7"/>
<reference evidence="2 3" key="1">
    <citation type="submission" date="2017-08" db="EMBL/GenBank/DDBJ databases">
        <title>Infants hospitalized years apart are colonized by the same room-sourced microbial strains.</title>
        <authorList>
            <person name="Brooks B."/>
            <person name="Olm M.R."/>
            <person name="Firek B.A."/>
            <person name="Baker R."/>
            <person name="Thomas B.C."/>
            <person name="Morowitz M.J."/>
            <person name="Banfield J.F."/>
        </authorList>
    </citation>
    <scope>NUCLEOTIDE SEQUENCE [LARGE SCALE GENOMIC DNA]</scope>
    <source>
        <strain evidence="2">S2_005_002_R2_34</strain>
    </source>
</reference>
<feature type="domain" description="AB hydrolase-1" evidence="1">
    <location>
        <begin position="26"/>
        <end position="254"/>
    </location>
</feature>
<dbReference type="SUPFAM" id="SSF53474">
    <property type="entry name" value="alpha/beta-Hydrolases"/>
    <property type="match status" value="1"/>
</dbReference>